<dbReference type="RefSeq" id="WP_002594693.1">
    <property type="nucleotide sequence ID" value="NZ_KB850993.1"/>
</dbReference>
<dbReference type="AlphaFoldDB" id="A0A0E2H367"/>
<evidence type="ECO:0000256" key="1">
    <source>
        <dbReference type="SAM" id="Phobius"/>
    </source>
</evidence>
<feature type="transmembrane region" description="Helical" evidence="1">
    <location>
        <begin position="6"/>
        <end position="29"/>
    </location>
</feature>
<evidence type="ECO:0000313" key="2">
    <source>
        <dbReference type="EMBL" id="ENZ07395.1"/>
    </source>
</evidence>
<sequence length="297" mass="35634">MTTAEIIQIVIGILSLVATIAVSFLIYWLQTRHEKEIQKLQDEKEQKELETKARLFLIDNESERDYLPWCVVAANVHPLERHSRKIYTEYCRCTEELQNEILHQAGYKSNSIQGTRWVQKCIMDLEKDIEQYNLGGDYLYDGAKYFHRSYERYRDLQWNGTPSVFEPINKNNKFRRTFNINQLSIGEYVDEYFYYYIDKKIEFNEDVPIPPMDYVWNSQNIANCEEEKVCMWLMELIEGIAIVIRNRKPDEEINQKPLEYTDAQAETFEDKYYEVIQQLYNTYYVSVDENKSKRKKC</sequence>
<dbReference type="Proteomes" id="UP000013085">
    <property type="component" value="Unassembled WGS sequence"/>
</dbReference>
<dbReference type="EMBL" id="AGYR01000068">
    <property type="protein sequence ID" value="ENZ07395.1"/>
    <property type="molecule type" value="Genomic_DNA"/>
</dbReference>
<dbReference type="PATRIC" id="fig|999408.3.peg.5643"/>
<accession>A0A0E2H367</accession>
<proteinExistence type="predicted"/>
<gene>
    <name evidence="2" type="ORF">HMPREF1090_05248</name>
</gene>
<protein>
    <submittedName>
        <fullName evidence="2">Uncharacterized protein</fullName>
    </submittedName>
</protein>
<reference evidence="2 3" key="1">
    <citation type="submission" date="2013-01" db="EMBL/GenBank/DDBJ databases">
        <title>The Genome Sequence of Clostridium clostridioforme 90A8.</title>
        <authorList>
            <consortium name="The Broad Institute Genome Sequencing Platform"/>
            <person name="Earl A."/>
            <person name="Ward D."/>
            <person name="Feldgarden M."/>
            <person name="Gevers D."/>
            <person name="Courvalin P."/>
            <person name="Lambert T."/>
            <person name="Walker B."/>
            <person name="Young S.K."/>
            <person name="Zeng Q."/>
            <person name="Gargeya S."/>
            <person name="Fitzgerald M."/>
            <person name="Haas B."/>
            <person name="Abouelleil A."/>
            <person name="Alvarado L."/>
            <person name="Arachchi H.M."/>
            <person name="Berlin A.M."/>
            <person name="Chapman S.B."/>
            <person name="Dewar J."/>
            <person name="Goldberg J."/>
            <person name="Griggs A."/>
            <person name="Gujja S."/>
            <person name="Hansen M."/>
            <person name="Howarth C."/>
            <person name="Imamovic A."/>
            <person name="Larimer J."/>
            <person name="McCowan C."/>
            <person name="Murphy C."/>
            <person name="Neiman D."/>
            <person name="Pearson M."/>
            <person name="Priest M."/>
            <person name="Roberts A."/>
            <person name="Saif S."/>
            <person name="Shea T."/>
            <person name="Sisk P."/>
            <person name="Sykes S."/>
            <person name="Wortman J."/>
            <person name="Nusbaum C."/>
            <person name="Birren B."/>
        </authorList>
    </citation>
    <scope>NUCLEOTIDE SEQUENCE [LARGE SCALE GENOMIC DNA]</scope>
    <source>
        <strain evidence="2 3">90A8</strain>
    </source>
</reference>
<keyword evidence="1" id="KW-0472">Membrane</keyword>
<name>A0A0E2H367_9FIRM</name>
<evidence type="ECO:0000313" key="3">
    <source>
        <dbReference type="Proteomes" id="UP000013085"/>
    </source>
</evidence>
<dbReference type="HOGENOM" id="CLU_935968_0_0_9"/>
<organism evidence="2 3">
    <name type="scientific">[Clostridium] clostridioforme 90A8</name>
    <dbReference type="NCBI Taxonomy" id="999408"/>
    <lineage>
        <taxon>Bacteria</taxon>
        <taxon>Bacillati</taxon>
        <taxon>Bacillota</taxon>
        <taxon>Clostridia</taxon>
        <taxon>Lachnospirales</taxon>
        <taxon>Lachnospiraceae</taxon>
        <taxon>Enterocloster</taxon>
    </lineage>
</organism>
<comment type="caution">
    <text evidence="2">The sequence shown here is derived from an EMBL/GenBank/DDBJ whole genome shotgun (WGS) entry which is preliminary data.</text>
</comment>
<keyword evidence="1" id="KW-1133">Transmembrane helix</keyword>
<keyword evidence="1" id="KW-0812">Transmembrane</keyword>